<feature type="domain" description="ABC transporter" evidence="9">
    <location>
        <begin position="222"/>
        <end position="460"/>
    </location>
</feature>
<dbReference type="SUPFAM" id="SSF52540">
    <property type="entry name" value="P-loop containing nucleoside triphosphate hydrolases"/>
    <property type="match status" value="1"/>
</dbReference>
<evidence type="ECO:0000256" key="4">
    <source>
        <dbReference type="ARBA" id="ARBA00022741"/>
    </source>
</evidence>
<dbReference type="InterPro" id="IPR039421">
    <property type="entry name" value="Type_1_exporter"/>
</dbReference>
<feature type="transmembrane region" description="Helical" evidence="8">
    <location>
        <begin position="36"/>
        <end position="60"/>
    </location>
</feature>
<dbReference type="GO" id="GO:0015421">
    <property type="term" value="F:ABC-type oligopeptide transporter activity"/>
    <property type="evidence" value="ECO:0007669"/>
    <property type="project" value="TreeGrafter"/>
</dbReference>
<dbReference type="SMART" id="SM00382">
    <property type="entry name" value="AAA"/>
    <property type="match status" value="1"/>
</dbReference>
<accession>A0A0F9HR71</accession>
<dbReference type="Pfam" id="PF00005">
    <property type="entry name" value="ABC_tran"/>
    <property type="match status" value="1"/>
</dbReference>
<dbReference type="InterPro" id="IPR003593">
    <property type="entry name" value="AAA+_ATPase"/>
</dbReference>
<evidence type="ECO:0008006" key="12">
    <source>
        <dbReference type="Google" id="ProtNLM"/>
    </source>
</evidence>
<protein>
    <recommendedName>
        <fullName evidence="12">ABC transporter domain-containing protein</fullName>
    </recommendedName>
</protein>
<keyword evidence="6 8" id="KW-1133">Transmembrane helix</keyword>
<dbReference type="FunFam" id="3.40.50.300:FF:000287">
    <property type="entry name" value="Multidrug ABC transporter ATP-binding protein"/>
    <property type="match status" value="1"/>
</dbReference>
<dbReference type="PROSITE" id="PS50929">
    <property type="entry name" value="ABC_TM1F"/>
    <property type="match status" value="1"/>
</dbReference>
<proteinExistence type="predicted"/>
<dbReference type="GO" id="GO:0016020">
    <property type="term" value="C:membrane"/>
    <property type="evidence" value="ECO:0007669"/>
    <property type="project" value="UniProtKB-SubCell"/>
</dbReference>
<feature type="transmembrane region" description="Helical" evidence="8">
    <location>
        <begin position="161"/>
        <end position="181"/>
    </location>
</feature>
<dbReference type="PROSITE" id="PS50893">
    <property type="entry name" value="ABC_TRANSPORTER_2"/>
    <property type="match status" value="1"/>
</dbReference>
<feature type="transmembrane region" description="Helical" evidence="8">
    <location>
        <begin position="134"/>
        <end position="155"/>
    </location>
</feature>
<evidence type="ECO:0000256" key="7">
    <source>
        <dbReference type="ARBA" id="ARBA00023136"/>
    </source>
</evidence>
<dbReference type="InterPro" id="IPR027417">
    <property type="entry name" value="P-loop_NTPase"/>
</dbReference>
<keyword evidence="4" id="KW-0547">Nucleotide-binding</keyword>
<evidence type="ECO:0000256" key="1">
    <source>
        <dbReference type="ARBA" id="ARBA00004141"/>
    </source>
</evidence>
<dbReference type="InterPro" id="IPR017871">
    <property type="entry name" value="ABC_transporter-like_CS"/>
</dbReference>
<evidence type="ECO:0000313" key="11">
    <source>
        <dbReference type="EMBL" id="KKM17557.1"/>
    </source>
</evidence>
<keyword evidence="7 8" id="KW-0472">Membrane</keyword>
<keyword evidence="5" id="KW-0067">ATP-binding</keyword>
<feature type="domain" description="ABC transmembrane type-1" evidence="10">
    <location>
        <begin position="1"/>
        <end position="187"/>
    </location>
</feature>
<keyword evidence="2" id="KW-0813">Transport</keyword>
<comment type="subcellular location">
    <subcellularLocation>
        <location evidence="1">Membrane</location>
        <topology evidence="1">Multi-pass membrane protein</topology>
    </subcellularLocation>
</comment>
<dbReference type="EMBL" id="LAZR01014422">
    <property type="protein sequence ID" value="KKM17557.1"/>
    <property type="molecule type" value="Genomic_DNA"/>
</dbReference>
<evidence type="ECO:0000256" key="3">
    <source>
        <dbReference type="ARBA" id="ARBA00022692"/>
    </source>
</evidence>
<dbReference type="PANTHER" id="PTHR43394">
    <property type="entry name" value="ATP-DEPENDENT PERMEASE MDL1, MITOCHONDRIAL"/>
    <property type="match status" value="1"/>
</dbReference>
<evidence type="ECO:0000256" key="6">
    <source>
        <dbReference type="ARBA" id="ARBA00022989"/>
    </source>
</evidence>
<reference evidence="11" key="1">
    <citation type="journal article" date="2015" name="Nature">
        <title>Complex archaea that bridge the gap between prokaryotes and eukaryotes.</title>
        <authorList>
            <person name="Spang A."/>
            <person name="Saw J.H."/>
            <person name="Jorgensen S.L."/>
            <person name="Zaremba-Niedzwiedzka K."/>
            <person name="Martijn J."/>
            <person name="Lind A.E."/>
            <person name="van Eijk R."/>
            <person name="Schleper C."/>
            <person name="Guy L."/>
            <person name="Ettema T.J."/>
        </authorList>
    </citation>
    <scope>NUCLEOTIDE SEQUENCE</scope>
</reference>
<comment type="caution">
    <text evidence="11">The sequence shown here is derived from an EMBL/GenBank/DDBJ whole genome shotgun (WGS) entry which is preliminary data.</text>
</comment>
<organism evidence="11">
    <name type="scientific">marine sediment metagenome</name>
    <dbReference type="NCBI Taxonomy" id="412755"/>
    <lineage>
        <taxon>unclassified sequences</taxon>
        <taxon>metagenomes</taxon>
        <taxon>ecological metagenomes</taxon>
    </lineage>
</organism>
<dbReference type="InterPro" id="IPR003439">
    <property type="entry name" value="ABC_transporter-like_ATP-bd"/>
</dbReference>
<sequence length="472" mass="53867">GDLEALATNDVRIVNTMISHGAFYFYPFFQVGMTEFLFFQVLDLRLALLSFPFILLYLYFVLSYRKMITPYATTRLRKHSNLAVVLQDSISGATVVRSFASEELERIKFRKAVHAFRDNSIGEYRVQAKYYPMLVLYITIGVSLIASCVMVYFDILTVGELIATNLMLITLINPTNLIWWATNDMMSGFAACSRLYSALSREISEIHEIKFTEWPHNFKGRIEFKNVTFSYGNEKENQSDVLENLSFTLEPNQRIALVGPTGCGKTTIAKLLLRLYDPQEGKILLDGINIQNYSLNALRRNIGLIEQDIFLFSQTIRENIAFGKQTATFDEIVKVAKLAQVNDFVNNFPEKYETLVGERGTRLSGGEKQRIAIARAFLTNPQILILDDSVSAVDSETEEKIGLAMENILMNRTTIIITHRLHTIRSSDKIIVLKHGKIMAEGKHNELLKRSEDYRRIFGKHIVLPKLNNEKS</sequence>
<dbReference type="InterPro" id="IPR036640">
    <property type="entry name" value="ABC1_TM_sf"/>
</dbReference>
<dbReference type="AlphaFoldDB" id="A0A0F9HR71"/>
<dbReference type="GO" id="GO:0005524">
    <property type="term" value="F:ATP binding"/>
    <property type="evidence" value="ECO:0007669"/>
    <property type="project" value="UniProtKB-KW"/>
</dbReference>
<dbReference type="Gene3D" id="3.40.50.300">
    <property type="entry name" value="P-loop containing nucleotide triphosphate hydrolases"/>
    <property type="match status" value="1"/>
</dbReference>
<feature type="non-terminal residue" evidence="11">
    <location>
        <position position="1"/>
    </location>
</feature>
<gene>
    <name evidence="11" type="ORF">LCGC14_1674580</name>
</gene>
<dbReference type="PROSITE" id="PS00211">
    <property type="entry name" value="ABC_TRANSPORTER_1"/>
    <property type="match status" value="1"/>
</dbReference>
<evidence type="ECO:0000259" key="10">
    <source>
        <dbReference type="PROSITE" id="PS50929"/>
    </source>
</evidence>
<evidence type="ECO:0000256" key="5">
    <source>
        <dbReference type="ARBA" id="ARBA00022840"/>
    </source>
</evidence>
<dbReference type="InterPro" id="IPR011527">
    <property type="entry name" value="ABC1_TM_dom"/>
</dbReference>
<keyword evidence="3 8" id="KW-0812">Transmembrane</keyword>
<dbReference type="SUPFAM" id="SSF90123">
    <property type="entry name" value="ABC transporter transmembrane region"/>
    <property type="match status" value="1"/>
</dbReference>
<evidence type="ECO:0000256" key="8">
    <source>
        <dbReference type="SAM" id="Phobius"/>
    </source>
</evidence>
<dbReference type="Pfam" id="PF00664">
    <property type="entry name" value="ABC_membrane"/>
    <property type="match status" value="1"/>
</dbReference>
<evidence type="ECO:0000256" key="2">
    <source>
        <dbReference type="ARBA" id="ARBA00022448"/>
    </source>
</evidence>
<name>A0A0F9HR71_9ZZZZ</name>
<evidence type="ECO:0000259" key="9">
    <source>
        <dbReference type="PROSITE" id="PS50893"/>
    </source>
</evidence>
<dbReference type="GO" id="GO:0016887">
    <property type="term" value="F:ATP hydrolysis activity"/>
    <property type="evidence" value="ECO:0007669"/>
    <property type="project" value="InterPro"/>
</dbReference>
<dbReference type="Gene3D" id="1.20.1560.10">
    <property type="entry name" value="ABC transporter type 1, transmembrane domain"/>
    <property type="match status" value="1"/>
</dbReference>
<dbReference type="PANTHER" id="PTHR43394:SF1">
    <property type="entry name" value="ATP-BINDING CASSETTE SUB-FAMILY B MEMBER 10, MITOCHONDRIAL"/>
    <property type="match status" value="1"/>
</dbReference>